<reference evidence="11 12" key="1">
    <citation type="submission" date="2024-09" db="EMBL/GenBank/DDBJ databases">
        <authorList>
            <person name="Sun Q."/>
            <person name="Mori K."/>
        </authorList>
    </citation>
    <scope>NUCLEOTIDE SEQUENCE [LARGE SCALE GENOMIC DNA]</scope>
    <source>
        <strain evidence="11 12">TBRC 3947</strain>
    </source>
</reference>
<feature type="domain" description="Pyruvate carboxyltransferase" evidence="10">
    <location>
        <begin position="17"/>
        <end position="277"/>
    </location>
</feature>
<dbReference type="Pfam" id="PF22617">
    <property type="entry name" value="HCS_D2"/>
    <property type="match status" value="1"/>
</dbReference>
<protein>
    <recommendedName>
        <fullName evidence="3">2-isopropylmalate synthase</fullName>
        <ecNumber evidence="3">2.3.3.13</ecNumber>
    </recommendedName>
</protein>
<evidence type="ECO:0000256" key="5">
    <source>
        <dbReference type="ARBA" id="ARBA00022605"/>
    </source>
</evidence>
<keyword evidence="12" id="KW-1185">Reference proteome</keyword>
<dbReference type="PROSITE" id="PS00816">
    <property type="entry name" value="AIPM_HOMOCIT_SYNTH_2"/>
    <property type="match status" value="1"/>
</dbReference>
<evidence type="ECO:0000256" key="6">
    <source>
        <dbReference type="ARBA" id="ARBA00022679"/>
    </source>
</evidence>
<keyword evidence="4" id="KW-0432">Leucine biosynthesis</keyword>
<dbReference type="EC" id="2.3.3.13" evidence="3"/>
<gene>
    <name evidence="11" type="ORF">ACFFIA_25420</name>
</gene>
<evidence type="ECO:0000256" key="7">
    <source>
        <dbReference type="ARBA" id="ARBA00023211"/>
    </source>
</evidence>
<dbReference type="InterPro" id="IPR013785">
    <property type="entry name" value="Aldolase_TIM"/>
</dbReference>
<dbReference type="Gene3D" id="1.10.238.260">
    <property type="match status" value="1"/>
</dbReference>
<evidence type="ECO:0000256" key="4">
    <source>
        <dbReference type="ARBA" id="ARBA00022430"/>
    </source>
</evidence>
<dbReference type="InterPro" id="IPR054691">
    <property type="entry name" value="LeuA/HCS_post-cat"/>
</dbReference>
<evidence type="ECO:0000256" key="8">
    <source>
        <dbReference type="ARBA" id="ARBA00023304"/>
    </source>
</evidence>
<dbReference type="PROSITE" id="PS50991">
    <property type="entry name" value="PYR_CT"/>
    <property type="match status" value="1"/>
</dbReference>
<sequence>METQVMVVEEGSGPRRISVFDTTLRDGEQAPGNAMRPDQKLALALAIEALGVNVIETGFPSSSPSDFEATRLISQALTTAEFATLNRAVRDDIRLAAEAGGVENHHMQIMATGSDIHLEHKRGISRADGVKEIVDSFRYARSLGFTKITLGIEDASRGSAELLRPLIDASLEEGATTVALADTTGWMVPSEFGDLVARVRDWVPSSVNVSTHCHDDLGLSLANALAGIEAGADEVQATLAGIGERAGNTPLEELAAVFVYKGQELGITCDLKTEGLYEAFRLLCGSIGLVPPRNKAIFGDNAFATQAGIHQAGMLRHPITYEQIEPHVFGRERAILVGRHSGRNVVRYVCEQVGVQAEEGLLTDVYERYVANRTNGECVSMAELGQIILEMVKREGDDRADAALEARV</sequence>
<dbReference type="PANTHER" id="PTHR10277">
    <property type="entry name" value="HOMOCITRATE SYNTHASE-RELATED"/>
    <property type="match status" value="1"/>
</dbReference>
<dbReference type="Pfam" id="PF00682">
    <property type="entry name" value="HMGL-like"/>
    <property type="match status" value="1"/>
</dbReference>
<evidence type="ECO:0000256" key="9">
    <source>
        <dbReference type="RuleBase" id="RU003523"/>
    </source>
</evidence>
<dbReference type="InterPro" id="IPR000891">
    <property type="entry name" value="PYR_CT"/>
</dbReference>
<evidence type="ECO:0000256" key="2">
    <source>
        <dbReference type="ARBA" id="ARBA00009396"/>
    </source>
</evidence>
<comment type="pathway">
    <text evidence="1">Amino-acid biosynthesis; L-leucine biosynthesis; L-leucine from 3-methyl-2-oxobutanoate: step 1/4.</text>
</comment>
<dbReference type="PROSITE" id="PS00815">
    <property type="entry name" value="AIPM_HOMOCIT_SYNTH_1"/>
    <property type="match status" value="1"/>
</dbReference>
<dbReference type="Proteomes" id="UP001589867">
    <property type="component" value="Unassembled WGS sequence"/>
</dbReference>
<accession>A0ABV6M8K8</accession>
<comment type="similarity">
    <text evidence="2">Belongs to the alpha-IPM synthase/homocitrate synthase family. LeuA type 1 subfamily.</text>
</comment>
<keyword evidence="5" id="KW-0028">Amino-acid biosynthesis</keyword>
<evidence type="ECO:0000256" key="1">
    <source>
        <dbReference type="ARBA" id="ARBA00004689"/>
    </source>
</evidence>
<dbReference type="EMBL" id="JBHLUH010000054">
    <property type="protein sequence ID" value="MFC0530986.1"/>
    <property type="molecule type" value="Genomic_DNA"/>
</dbReference>
<dbReference type="PANTHER" id="PTHR10277:SF9">
    <property type="entry name" value="2-ISOPROPYLMALATE SYNTHASE 1, CHLOROPLASTIC-RELATED"/>
    <property type="match status" value="1"/>
</dbReference>
<keyword evidence="7" id="KW-0464">Manganese</keyword>
<keyword evidence="6 9" id="KW-0808">Transferase</keyword>
<proteinExistence type="inferred from homology"/>
<comment type="caution">
    <text evidence="11">The sequence shown here is derived from an EMBL/GenBank/DDBJ whole genome shotgun (WGS) entry which is preliminary data.</text>
</comment>
<dbReference type="InterPro" id="IPR050073">
    <property type="entry name" value="2-IPM_HCS-like"/>
</dbReference>
<dbReference type="Gene3D" id="3.20.20.70">
    <property type="entry name" value="Aldolase class I"/>
    <property type="match status" value="1"/>
</dbReference>
<dbReference type="InterPro" id="IPR002034">
    <property type="entry name" value="AIPM/Hcit_synth_CS"/>
</dbReference>
<evidence type="ECO:0000259" key="10">
    <source>
        <dbReference type="PROSITE" id="PS50991"/>
    </source>
</evidence>
<organism evidence="11 12">
    <name type="scientific">Phytohabitans kaempferiae</name>
    <dbReference type="NCBI Taxonomy" id="1620943"/>
    <lineage>
        <taxon>Bacteria</taxon>
        <taxon>Bacillati</taxon>
        <taxon>Actinomycetota</taxon>
        <taxon>Actinomycetes</taxon>
        <taxon>Micromonosporales</taxon>
        <taxon>Micromonosporaceae</taxon>
    </lineage>
</organism>
<keyword evidence="8" id="KW-0100">Branched-chain amino acid biosynthesis</keyword>
<evidence type="ECO:0000313" key="12">
    <source>
        <dbReference type="Proteomes" id="UP001589867"/>
    </source>
</evidence>
<evidence type="ECO:0000313" key="11">
    <source>
        <dbReference type="EMBL" id="MFC0530986.1"/>
    </source>
</evidence>
<evidence type="ECO:0000256" key="3">
    <source>
        <dbReference type="ARBA" id="ARBA00012973"/>
    </source>
</evidence>
<dbReference type="RefSeq" id="WP_377254622.1">
    <property type="nucleotide sequence ID" value="NZ_JBHLUH010000054.1"/>
</dbReference>
<dbReference type="SUPFAM" id="SSF51569">
    <property type="entry name" value="Aldolase"/>
    <property type="match status" value="1"/>
</dbReference>
<name>A0ABV6M8K8_9ACTN</name>